<dbReference type="Proteomes" id="UP000275408">
    <property type="component" value="Unassembled WGS sequence"/>
</dbReference>
<evidence type="ECO:0000313" key="2">
    <source>
        <dbReference type="EMBL" id="RMX43499.1"/>
    </source>
</evidence>
<name>A0A3M6TQ81_POCDA</name>
<dbReference type="SUPFAM" id="SSF52047">
    <property type="entry name" value="RNI-like"/>
    <property type="match status" value="1"/>
</dbReference>
<dbReference type="Gene3D" id="3.80.10.10">
    <property type="entry name" value="Ribonuclease Inhibitor"/>
    <property type="match status" value="3"/>
</dbReference>
<dbReference type="InterPro" id="IPR006553">
    <property type="entry name" value="Leu-rich_rpt_Cys-con_subtyp"/>
</dbReference>
<evidence type="ECO:0000313" key="3">
    <source>
        <dbReference type="Proteomes" id="UP000275408"/>
    </source>
</evidence>
<reference evidence="2 3" key="1">
    <citation type="journal article" date="2018" name="Sci. Rep.">
        <title>Comparative analysis of the Pocillopora damicornis genome highlights role of immune system in coral evolution.</title>
        <authorList>
            <person name="Cunning R."/>
            <person name="Bay R.A."/>
            <person name="Gillette P."/>
            <person name="Baker A.C."/>
            <person name="Traylor-Knowles N."/>
        </authorList>
    </citation>
    <scope>NUCLEOTIDE SEQUENCE [LARGE SCALE GENOMIC DNA]</scope>
    <source>
        <strain evidence="2">RSMAS</strain>
        <tissue evidence="2">Whole animal</tissue>
    </source>
</reference>
<dbReference type="PANTHER" id="PTHR13318">
    <property type="entry name" value="PARTNER OF PAIRED, ISOFORM B-RELATED"/>
    <property type="match status" value="1"/>
</dbReference>
<dbReference type="InterPro" id="IPR001611">
    <property type="entry name" value="Leu-rich_rpt"/>
</dbReference>
<dbReference type="InterPro" id="IPR032675">
    <property type="entry name" value="LRR_dom_sf"/>
</dbReference>
<proteinExistence type="predicted"/>
<gene>
    <name evidence="2" type="ORF">pdam_00001908</name>
</gene>
<comment type="caution">
    <text evidence="2">The sequence shown here is derived from an EMBL/GenBank/DDBJ whole genome shotgun (WGS) entry which is preliminary data.</text>
</comment>
<feature type="domain" description="F-box/LRR-repeat protein 15-like leucin rich repeat" evidence="1">
    <location>
        <begin position="139"/>
        <end position="219"/>
    </location>
</feature>
<accession>A0A3M6TQ81</accession>
<dbReference type="Pfam" id="PF13516">
    <property type="entry name" value="LRR_6"/>
    <property type="match status" value="1"/>
</dbReference>
<dbReference type="GO" id="GO:0031146">
    <property type="term" value="P:SCF-dependent proteasomal ubiquitin-dependent protein catabolic process"/>
    <property type="evidence" value="ECO:0007669"/>
    <property type="project" value="TreeGrafter"/>
</dbReference>
<protein>
    <recommendedName>
        <fullName evidence="1">F-box/LRR-repeat protein 15-like leucin rich repeat domain-containing protein</fullName>
    </recommendedName>
</protein>
<sequence length="259" mass="28562">MAVFAVVSSLQNHCLRAVAGQLPNHETSLAQLPVEIKTKLVNLLSKRGLLTDANLGNVLHPTLRELELCECAISDRGLSFICVCKNLRKLDLNATKNSRADVTSEGMSRVFLSCCCLQTVYLRRCVNLTDDAIAALTQNCLQLEHLNLCGCNKITDTSLQLIAHNCKFLQSLNLSNTKVTDNGILCLTSGKCQHSIKEVQLSHCVNISDDSIEALLTCCPRINILIFDGCPNVTDRSRQALEEVMLRGGKMKQLSWTVY</sequence>
<dbReference type="Pfam" id="PF25372">
    <property type="entry name" value="DUF7885"/>
    <property type="match status" value="1"/>
</dbReference>
<dbReference type="SMART" id="SM00367">
    <property type="entry name" value="LRR_CC"/>
    <property type="match status" value="6"/>
</dbReference>
<evidence type="ECO:0000259" key="1">
    <source>
        <dbReference type="Pfam" id="PF25372"/>
    </source>
</evidence>
<dbReference type="OMA" id="MSWDGAG"/>
<dbReference type="InterPro" id="IPR057207">
    <property type="entry name" value="FBXL15_LRR"/>
</dbReference>
<organism evidence="2 3">
    <name type="scientific">Pocillopora damicornis</name>
    <name type="common">Cauliflower coral</name>
    <name type="synonym">Millepora damicornis</name>
    <dbReference type="NCBI Taxonomy" id="46731"/>
    <lineage>
        <taxon>Eukaryota</taxon>
        <taxon>Metazoa</taxon>
        <taxon>Cnidaria</taxon>
        <taxon>Anthozoa</taxon>
        <taxon>Hexacorallia</taxon>
        <taxon>Scleractinia</taxon>
        <taxon>Astrocoeniina</taxon>
        <taxon>Pocilloporidae</taxon>
        <taxon>Pocillopora</taxon>
    </lineage>
</organism>
<dbReference type="PANTHER" id="PTHR13318:SF190">
    <property type="entry name" value="PARTNER OF PAIRED, ISOFORM B"/>
    <property type="match status" value="1"/>
</dbReference>
<dbReference type="EMBL" id="RCHS01003197">
    <property type="protein sequence ID" value="RMX43499.1"/>
    <property type="molecule type" value="Genomic_DNA"/>
</dbReference>
<dbReference type="OrthoDB" id="10257471at2759"/>
<dbReference type="AlphaFoldDB" id="A0A3M6TQ81"/>
<keyword evidence="3" id="KW-1185">Reference proteome</keyword>
<dbReference type="GO" id="GO:0019005">
    <property type="term" value="C:SCF ubiquitin ligase complex"/>
    <property type="evidence" value="ECO:0007669"/>
    <property type="project" value="TreeGrafter"/>
</dbReference>
<dbReference type="STRING" id="46731.A0A3M6TQ81"/>